<dbReference type="GO" id="GO:0006913">
    <property type="term" value="P:nucleocytoplasmic transport"/>
    <property type="evidence" value="ECO:0007669"/>
    <property type="project" value="TreeGrafter"/>
</dbReference>
<reference evidence="5" key="1">
    <citation type="journal article" date="2020" name="Fungal Divers.">
        <title>Resolving the Mortierellaceae phylogeny through synthesis of multi-gene phylogenetics and phylogenomics.</title>
        <authorList>
            <person name="Vandepol N."/>
            <person name="Liber J."/>
            <person name="Desiro A."/>
            <person name="Na H."/>
            <person name="Kennedy M."/>
            <person name="Barry K."/>
            <person name="Grigoriev I.V."/>
            <person name="Miller A.N."/>
            <person name="O'Donnell K."/>
            <person name="Stajich J.E."/>
            <person name="Bonito G."/>
        </authorList>
    </citation>
    <scope>NUCLEOTIDE SEQUENCE</scope>
    <source>
        <strain evidence="5">NRRL 2769</strain>
    </source>
</reference>
<name>A0A9P6N0A2_9FUNG</name>
<dbReference type="OrthoDB" id="120976at2759"/>
<dbReference type="GO" id="GO:0031267">
    <property type="term" value="F:small GTPase binding"/>
    <property type="evidence" value="ECO:0007669"/>
    <property type="project" value="TreeGrafter"/>
</dbReference>
<proteinExistence type="predicted"/>
<dbReference type="InterPro" id="IPR032675">
    <property type="entry name" value="LRR_dom_sf"/>
</dbReference>
<protein>
    <recommendedName>
        <fullName evidence="7">RNI-like protein</fullName>
    </recommendedName>
</protein>
<dbReference type="SMART" id="SM00368">
    <property type="entry name" value="LRR_RI"/>
    <property type="match status" value="3"/>
</dbReference>
<evidence type="ECO:0000313" key="5">
    <source>
        <dbReference type="EMBL" id="KAG0019907.1"/>
    </source>
</evidence>
<dbReference type="GO" id="GO:0005096">
    <property type="term" value="F:GTPase activator activity"/>
    <property type="evidence" value="ECO:0007669"/>
    <property type="project" value="UniProtKB-KW"/>
</dbReference>
<dbReference type="Gene3D" id="3.80.10.10">
    <property type="entry name" value="Ribonuclease Inhibitor"/>
    <property type="match status" value="1"/>
</dbReference>
<dbReference type="InterPro" id="IPR027038">
    <property type="entry name" value="RanGap"/>
</dbReference>
<keyword evidence="2" id="KW-0433">Leucine-rich repeat</keyword>
<keyword evidence="3" id="KW-0677">Repeat</keyword>
<evidence type="ECO:0008006" key="7">
    <source>
        <dbReference type="Google" id="ProtNLM"/>
    </source>
</evidence>
<accession>A0A9P6N0A2</accession>
<dbReference type="PANTHER" id="PTHR24113">
    <property type="entry name" value="RAN GTPASE-ACTIVATING PROTEIN 1"/>
    <property type="match status" value="1"/>
</dbReference>
<evidence type="ECO:0000256" key="2">
    <source>
        <dbReference type="ARBA" id="ARBA00022614"/>
    </source>
</evidence>
<dbReference type="GO" id="GO:0005634">
    <property type="term" value="C:nucleus"/>
    <property type="evidence" value="ECO:0007669"/>
    <property type="project" value="TreeGrafter"/>
</dbReference>
<organism evidence="5 6">
    <name type="scientific">Entomortierella chlamydospora</name>
    <dbReference type="NCBI Taxonomy" id="101097"/>
    <lineage>
        <taxon>Eukaryota</taxon>
        <taxon>Fungi</taxon>
        <taxon>Fungi incertae sedis</taxon>
        <taxon>Mucoromycota</taxon>
        <taxon>Mortierellomycotina</taxon>
        <taxon>Mortierellomycetes</taxon>
        <taxon>Mortierellales</taxon>
        <taxon>Mortierellaceae</taxon>
        <taxon>Entomortierella</taxon>
    </lineage>
</organism>
<comment type="caution">
    <text evidence="5">The sequence shown here is derived from an EMBL/GenBank/DDBJ whole genome shotgun (WGS) entry which is preliminary data.</text>
</comment>
<dbReference type="EMBL" id="JAAAID010000253">
    <property type="protein sequence ID" value="KAG0019907.1"/>
    <property type="molecule type" value="Genomic_DNA"/>
</dbReference>
<evidence type="ECO:0000256" key="1">
    <source>
        <dbReference type="ARBA" id="ARBA00022468"/>
    </source>
</evidence>
<dbReference type="Proteomes" id="UP000703661">
    <property type="component" value="Unassembled WGS sequence"/>
</dbReference>
<evidence type="ECO:0000256" key="4">
    <source>
        <dbReference type="SAM" id="MobiDB-lite"/>
    </source>
</evidence>
<dbReference type="AlphaFoldDB" id="A0A9P6N0A2"/>
<dbReference type="PANTHER" id="PTHR24113:SF12">
    <property type="entry name" value="RAN GTPASE-ACTIVATING PROTEIN 1"/>
    <property type="match status" value="1"/>
</dbReference>
<dbReference type="GO" id="GO:0005829">
    <property type="term" value="C:cytosol"/>
    <property type="evidence" value="ECO:0007669"/>
    <property type="project" value="TreeGrafter"/>
</dbReference>
<evidence type="ECO:0000256" key="3">
    <source>
        <dbReference type="ARBA" id="ARBA00022737"/>
    </source>
</evidence>
<dbReference type="SUPFAM" id="SSF52047">
    <property type="entry name" value="RNI-like"/>
    <property type="match status" value="1"/>
</dbReference>
<sequence length="1003" mass="111262">MYSSSSSRSTSPVVTQTIAHTIQGDTVSFEVPVTFDVSGEVFVMLQPILDVFPETVALSRCGSIQLPFLTNSHGVLLVPLRIDYYPDETLYIVPASAVREVPSRVETPPHASTAIHQTWQDLPTQPLPSTNPFRRDIEDLRAQQNSSRFTSDTDESDLTELAILASALGINDWSREPSFDFSAQSLAGGVAASTRDTTSFFDTPPVAQARPNITIPEQTETSSPLSKIGAALISQPIPLSELLISRLFIILPDPKPRQWSENGDKTPRPYRLYFLCDCGPGTTFPLLKGTKTTTQGYEAGSIDIHNCIHIADQTGYEVLNFDQFSEQFGLYTLLVLQLFQQGIDTTTKRGCIEKSKISIPPLSQTHYADVLQPFTWDIKERVFTAIETLKKTTNWDESQQIEHPPEIDLRRLWECVEGLQVGGETQVEGMRRMFVHDGTFRWICTDHYKSTFEYLQDDQDRLIYMCKQLLEDESDSDPSDQLGASSEGDDAAFLASGQAVAFDDRKKHLRLSGAFTVDKIKDLGKIISNDYTVQQITLASPLSSTELLVAITDMISKSKNVQWNILFIPEQSIIPNTSIAAAIAASATTTSITPSPALPPPYSRTGHAPYTEPHGLPPTPRSRPRSLSALTKEQYTNGRLHPICDLFLLGQIQSLQIPDLGRGLFDNLDPSPGEFPYLRKLHIWGSDASGETVPVPGKDSVLGKIWNFAGLGALVKAFNNLTELHITGIHLGKNTSNGLDKGQKTSPTSLSRASAEPPQLLEIAQCLLYLPKLSVLNLSSCGLLKENCEVLARSLGFLNNRITHLDIHDNWIEDEGLAELLWAIGKRLYSLDARNTGFGNASAFALASMLQHHQDEIQHNRSSGLEGRMAIYRILRLEETHHPHQRLWPSDGIHPVDSQTPNLDEGGRQNLIRALELLEPKELCLRFNLGFKDEDFASAFSGMKNLECLERLQVANSNFGPKALAAMLRILRATSCGIRELEIHSTLLSEKEQQDALFQIQEI</sequence>
<dbReference type="GO" id="GO:0048471">
    <property type="term" value="C:perinuclear region of cytoplasm"/>
    <property type="evidence" value="ECO:0007669"/>
    <property type="project" value="TreeGrafter"/>
</dbReference>
<evidence type="ECO:0000313" key="6">
    <source>
        <dbReference type="Proteomes" id="UP000703661"/>
    </source>
</evidence>
<feature type="region of interest" description="Disordered" evidence="4">
    <location>
        <begin position="590"/>
        <end position="626"/>
    </location>
</feature>
<keyword evidence="1" id="KW-0343">GTPase activation</keyword>
<keyword evidence="6" id="KW-1185">Reference proteome</keyword>
<gene>
    <name evidence="5" type="ORF">BGZ80_005090</name>
</gene>